<dbReference type="EMBL" id="ASHR01000029">
    <property type="protein sequence ID" value="ERG63795.1"/>
    <property type="molecule type" value="Genomic_DNA"/>
</dbReference>
<accession>U1MT26</accession>
<sequence>MEDADFAVPALIDEQSMSDLMARARETSWPAALEAAAKRWYADGARDAYNSIESDGAFDQLPDEWIVATFKDAGV</sequence>
<reference evidence="1 2" key="1">
    <citation type="journal article" date="2013" name="Genome Announc.">
        <title>First draft genome sequence from a member of the genus agrococcus, isolated from modern microbialites.</title>
        <authorList>
            <person name="White R.A.III."/>
            <person name="Grassa C.J."/>
            <person name="Suttle C.A."/>
        </authorList>
    </citation>
    <scope>NUCLEOTIDE SEQUENCE [LARGE SCALE GENOMIC DNA]</scope>
    <source>
        <strain evidence="1 2">RW1</strain>
    </source>
</reference>
<gene>
    <name evidence="1" type="ORF">L332_04920</name>
</gene>
<dbReference type="AlphaFoldDB" id="U1MT26"/>
<evidence type="ECO:0000313" key="1">
    <source>
        <dbReference type="EMBL" id="ERG63795.1"/>
    </source>
</evidence>
<evidence type="ECO:0000313" key="2">
    <source>
        <dbReference type="Proteomes" id="UP000016462"/>
    </source>
</evidence>
<protein>
    <submittedName>
        <fullName evidence="1">Uncharacterized protein</fullName>
    </submittedName>
</protein>
<dbReference type="RefSeq" id="WP_021011017.1">
    <property type="nucleotide sequence ID" value="NZ_ASHR01000029.1"/>
</dbReference>
<organism evidence="1 2">
    <name type="scientific">Agrococcus pavilionensis RW1</name>
    <dbReference type="NCBI Taxonomy" id="1330458"/>
    <lineage>
        <taxon>Bacteria</taxon>
        <taxon>Bacillati</taxon>
        <taxon>Actinomycetota</taxon>
        <taxon>Actinomycetes</taxon>
        <taxon>Micrococcales</taxon>
        <taxon>Microbacteriaceae</taxon>
        <taxon>Agrococcus</taxon>
    </lineage>
</organism>
<dbReference type="Proteomes" id="UP000016462">
    <property type="component" value="Unassembled WGS sequence"/>
</dbReference>
<name>U1MT26_9MICO</name>
<comment type="caution">
    <text evidence="1">The sequence shown here is derived from an EMBL/GenBank/DDBJ whole genome shotgun (WGS) entry which is preliminary data.</text>
</comment>
<proteinExistence type="predicted"/>
<keyword evidence="2" id="KW-1185">Reference proteome</keyword>